<sequence>MNLSLRQLRLFEATARLGRLTLAADEQAISQSAASQAIKELERQLGYAVLDRIGRELVLTDAGQQILPRVRQILSLSDGLNRADDHRIAGTLRVAASVTIASYLLPTMMARFQRRYPDASTQLDILNTEGVLERLEKGRAQLGMIEGPALHPTLDIVPWRSDRLAVFCAPDHPLASGPTPSVAELAREDWVVREAGSGTRAVLDAAFQAEGMKPRVALELTRQEAIKQSVRAGLGIGCLSALAIEDEVTAGHLVPLDTPLNLMRRFSWVCSPENRDNALVQAMLTQLD</sequence>
<organism evidence="6 7">
    <name type="scientific">Saccharospirillum salsuginis</name>
    <dbReference type="NCBI Taxonomy" id="418750"/>
    <lineage>
        <taxon>Bacteria</taxon>
        <taxon>Pseudomonadati</taxon>
        <taxon>Pseudomonadota</taxon>
        <taxon>Gammaproteobacteria</taxon>
        <taxon>Oceanospirillales</taxon>
        <taxon>Saccharospirillaceae</taxon>
        <taxon>Saccharospirillum</taxon>
    </lineage>
</organism>
<dbReference type="Gene3D" id="1.10.10.10">
    <property type="entry name" value="Winged helix-like DNA-binding domain superfamily/Winged helix DNA-binding domain"/>
    <property type="match status" value="1"/>
</dbReference>
<gene>
    <name evidence="6" type="ORF">GCM10007392_43430</name>
</gene>
<dbReference type="SUPFAM" id="SSF53850">
    <property type="entry name" value="Periplasmic binding protein-like II"/>
    <property type="match status" value="1"/>
</dbReference>
<comment type="similarity">
    <text evidence="1">Belongs to the LysR transcriptional regulatory family.</text>
</comment>
<reference evidence="6" key="2">
    <citation type="submission" date="2020-09" db="EMBL/GenBank/DDBJ databases">
        <authorList>
            <person name="Sun Q."/>
            <person name="Kim S."/>
        </authorList>
    </citation>
    <scope>NUCLEOTIDE SEQUENCE</scope>
    <source>
        <strain evidence="6">KCTC 22169</strain>
    </source>
</reference>
<dbReference type="PANTHER" id="PTHR30126:SF94">
    <property type="entry name" value="LYSR FAMILY TRANSCRIPTIONAL REGULATOR"/>
    <property type="match status" value="1"/>
</dbReference>
<dbReference type="GO" id="GO:0000976">
    <property type="term" value="F:transcription cis-regulatory region binding"/>
    <property type="evidence" value="ECO:0007669"/>
    <property type="project" value="TreeGrafter"/>
</dbReference>
<dbReference type="AlphaFoldDB" id="A0A918KR02"/>
<reference evidence="6" key="1">
    <citation type="journal article" date="2014" name="Int. J. Syst. Evol. Microbiol.">
        <title>Complete genome sequence of Corynebacterium casei LMG S-19264T (=DSM 44701T), isolated from a smear-ripened cheese.</title>
        <authorList>
            <consortium name="US DOE Joint Genome Institute (JGI-PGF)"/>
            <person name="Walter F."/>
            <person name="Albersmeier A."/>
            <person name="Kalinowski J."/>
            <person name="Ruckert C."/>
        </authorList>
    </citation>
    <scope>NUCLEOTIDE SEQUENCE</scope>
    <source>
        <strain evidence="6">KCTC 22169</strain>
    </source>
</reference>
<evidence type="ECO:0000256" key="1">
    <source>
        <dbReference type="ARBA" id="ARBA00009437"/>
    </source>
</evidence>
<dbReference type="InterPro" id="IPR036388">
    <property type="entry name" value="WH-like_DNA-bd_sf"/>
</dbReference>
<dbReference type="SUPFAM" id="SSF46785">
    <property type="entry name" value="Winged helix' DNA-binding domain"/>
    <property type="match status" value="1"/>
</dbReference>
<keyword evidence="4" id="KW-0804">Transcription</keyword>
<dbReference type="InterPro" id="IPR000847">
    <property type="entry name" value="LysR_HTH_N"/>
</dbReference>
<dbReference type="Gene3D" id="3.40.190.290">
    <property type="match status" value="1"/>
</dbReference>
<accession>A0A918KR02</accession>
<dbReference type="EMBL" id="BMXR01000014">
    <property type="protein sequence ID" value="GGX71264.1"/>
    <property type="molecule type" value="Genomic_DNA"/>
</dbReference>
<name>A0A918KR02_9GAMM</name>
<evidence type="ECO:0000313" key="7">
    <source>
        <dbReference type="Proteomes" id="UP000626148"/>
    </source>
</evidence>
<keyword evidence="3" id="KW-0238">DNA-binding</keyword>
<proteinExistence type="inferred from homology"/>
<evidence type="ECO:0000259" key="5">
    <source>
        <dbReference type="PROSITE" id="PS50931"/>
    </source>
</evidence>
<dbReference type="Pfam" id="PF00126">
    <property type="entry name" value="HTH_1"/>
    <property type="match status" value="1"/>
</dbReference>
<dbReference type="InterPro" id="IPR036390">
    <property type="entry name" value="WH_DNA-bd_sf"/>
</dbReference>
<dbReference type="PROSITE" id="PS50931">
    <property type="entry name" value="HTH_LYSR"/>
    <property type="match status" value="1"/>
</dbReference>
<evidence type="ECO:0000256" key="4">
    <source>
        <dbReference type="ARBA" id="ARBA00023163"/>
    </source>
</evidence>
<keyword evidence="2" id="KW-0805">Transcription regulation</keyword>
<evidence type="ECO:0000256" key="2">
    <source>
        <dbReference type="ARBA" id="ARBA00023015"/>
    </source>
</evidence>
<comment type="caution">
    <text evidence="6">The sequence shown here is derived from an EMBL/GenBank/DDBJ whole genome shotgun (WGS) entry which is preliminary data.</text>
</comment>
<dbReference type="InterPro" id="IPR005119">
    <property type="entry name" value="LysR_subst-bd"/>
</dbReference>
<dbReference type="GO" id="GO:0003700">
    <property type="term" value="F:DNA-binding transcription factor activity"/>
    <property type="evidence" value="ECO:0007669"/>
    <property type="project" value="InterPro"/>
</dbReference>
<evidence type="ECO:0000313" key="6">
    <source>
        <dbReference type="EMBL" id="GGX71264.1"/>
    </source>
</evidence>
<evidence type="ECO:0000256" key="3">
    <source>
        <dbReference type="ARBA" id="ARBA00023125"/>
    </source>
</evidence>
<keyword evidence="7" id="KW-1185">Reference proteome</keyword>
<dbReference type="Pfam" id="PF03466">
    <property type="entry name" value="LysR_substrate"/>
    <property type="match status" value="1"/>
</dbReference>
<protein>
    <submittedName>
        <fullName evidence="6">Transcriptional regulator</fullName>
    </submittedName>
</protein>
<dbReference type="CDD" id="cd08420">
    <property type="entry name" value="PBP2_CysL_like"/>
    <property type="match status" value="1"/>
</dbReference>
<dbReference type="PANTHER" id="PTHR30126">
    <property type="entry name" value="HTH-TYPE TRANSCRIPTIONAL REGULATOR"/>
    <property type="match status" value="1"/>
</dbReference>
<dbReference type="Proteomes" id="UP000626148">
    <property type="component" value="Unassembled WGS sequence"/>
</dbReference>
<dbReference type="RefSeq" id="WP_189612741.1">
    <property type="nucleotide sequence ID" value="NZ_BMXR01000014.1"/>
</dbReference>
<feature type="domain" description="HTH lysR-type" evidence="5">
    <location>
        <begin position="3"/>
        <end position="60"/>
    </location>
</feature>
<dbReference type="FunFam" id="1.10.10.10:FF:000001">
    <property type="entry name" value="LysR family transcriptional regulator"/>
    <property type="match status" value="1"/>
</dbReference>